<comment type="caution">
    <text evidence="1">The sequence shown here is derived from an EMBL/GenBank/DDBJ whole genome shotgun (WGS) entry which is preliminary data.</text>
</comment>
<name>A0A917AK30_9RHOB</name>
<evidence type="ECO:0000313" key="1">
    <source>
        <dbReference type="EMBL" id="GGE57485.1"/>
    </source>
</evidence>
<dbReference type="RefSeq" id="WP_095594539.1">
    <property type="nucleotide sequence ID" value="NZ_BMKN01000002.1"/>
</dbReference>
<organism evidence="1 2">
    <name type="scientific">Actibacterium pelagium</name>
    <dbReference type="NCBI Taxonomy" id="2029103"/>
    <lineage>
        <taxon>Bacteria</taxon>
        <taxon>Pseudomonadati</taxon>
        <taxon>Pseudomonadota</taxon>
        <taxon>Alphaproteobacteria</taxon>
        <taxon>Rhodobacterales</taxon>
        <taxon>Roseobacteraceae</taxon>
        <taxon>Actibacterium</taxon>
    </lineage>
</organism>
<reference evidence="1" key="2">
    <citation type="submission" date="2020-09" db="EMBL/GenBank/DDBJ databases">
        <authorList>
            <person name="Sun Q."/>
            <person name="Zhou Y."/>
        </authorList>
    </citation>
    <scope>NUCLEOTIDE SEQUENCE</scope>
    <source>
        <strain evidence="1">CGMCC 1.16012</strain>
    </source>
</reference>
<keyword evidence="2" id="KW-1185">Reference proteome</keyword>
<sequence length="227" mass="25298">MGDAKSEPSEDEFNQVGVALKDFADKMSPAQRRSAWDFWHGSRLRKEAHGLIKGWSYFEALWNAGGRLVWNEGAYEIEKDDFAELFNHARTSVEAFDLLKVVCASRVSAGLELSAEQKVVAAALIRGDLKRPPKKGRSRAENWARNVLIIRGVQAAMRLGFQLERSEGSGSDCAFSIVAETFNEAGYHMVTYDTVAGVWRRNKAQLGKEIEKLNFSAAAAQRQEGDQ</sequence>
<evidence type="ECO:0000313" key="2">
    <source>
        <dbReference type="Proteomes" id="UP000606730"/>
    </source>
</evidence>
<dbReference type="Proteomes" id="UP000606730">
    <property type="component" value="Unassembled WGS sequence"/>
</dbReference>
<proteinExistence type="predicted"/>
<dbReference type="OrthoDB" id="7872615at2"/>
<accession>A0A917AK30</accession>
<dbReference type="AlphaFoldDB" id="A0A917AK30"/>
<reference evidence="1" key="1">
    <citation type="journal article" date="2014" name="Int. J. Syst. Evol. Microbiol.">
        <title>Complete genome sequence of Corynebacterium casei LMG S-19264T (=DSM 44701T), isolated from a smear-ripened cheese.</title>
        <authorList>
            <consortium name="US DOE Joint Genome Institute (JGI-PGF)"/>
            <person name="Walter F."/>
            <person name="Albersmeier A."/>
            <person name="Kalinowski J."/>
            <person name="Ruckert C."/>
        </authorList>
    </citation>
    <scope>NUCLEOTIDE SEQUENCE</scope>
    <source>
        <strain evidence="1">CGMCC 1.16012</strain>
    </source>
</reference>
<gene>
    <name evidence="1" type="ORF">GCM10011517_26590</name>
</gene>
<dbReference type="EMBL" id="BMKN01000002">
    <property type="protein sequence ID" value="GGE57485.1"/>
    <property type="molecule type" value="Genomic_DNA"/>
</dbReference>
<protein>
    <submittedName>
        <fullName evidence="1">Uncharacterized protein</fullName>
    </submittedName>
</protein>